<dbReference type="HOGENOM" id="CLU_1813591_0_0_5"/>
<sequence length="142" mass="15736">MFGFEASQIGLMSLELFEILNPLSQVRAFLKVASSVLIALGPVPLQGEVNQGSTKNGSSKRMFRLQRSRGRRQDLVEIAVEFVRTGEHQMRGLVQRWPGHQKTQGMVHARMGQRMGDGALLSLQILKVGQALEIGAQVLRVE</sequence>
<gene>
    <name evidence="1" type="ORF">MicloDRAFT_00008630</name>
</gene>
<organism evidence="1 2">
    <name type="scientific">Microvirga lotononidis</name>
    <dbReference type="NCBI Taxonomy" id="864069"/>
    <lineage>
        <taxon>Bacteria</taxon>
        <taxon>Pseudomonadati</taxon>
        <taxon>Pseudomonadota</taxon>
        <taxon>Alphaproteobacteria</taxon>
        <taxon>Hyphomicrobiales</taxon>
        <taxon>Methylobacteriaceae</taxon>
        <taxon>Microvirga</taxon>
    </lineage>
</organism>
<dbReference type="AlphaFoldDB" id="I4Z271"/>
<proteinExistence type="predicted"/>
<dbReference type="EMBL" id="JH660638">
    <property type="protein sequence ID" value="EIM30313.1"/>
    <property type="molecule type" value="Genomic_DNA"/>
</dbReference>
<accession>I4Z271</accession>
<keyword evidence="2" id="KW-1185">Reference proteome</keyword>
<protein>
    <submittedName>
        <fullName evidence="1">Uncharacterized protein</fullName>
    </submittedName>
</protein>
<evidence type="ECO:0000313" key="2">
    <source>
        <dbReference type="Proteomes" id="UP000003947"/>
    </source>
</evidence>
<name>I4Z271_9HYPH</name>
<reference evidence="1 2" key="1">
    <citation type="submission" date="2012-02" db="EMBL/GenBank/DDBJ databases">
        <title>Improved High-Quality Draft sequence of Microvirga sp. WSM3557.</title>
        <authorList>
            <consortium name="US DOE Joint Genome Institute"/>
            <person name="Lucas S."/>
            <person name="Han J."/>
            <person name="Lapidus A."/>
            <person name="Cheng J.-F."/>
            <person name="Goodwin L."/>
            <person name="Pitluck S."/>
            <person name="Peters L."/>
            <person name="Zhang X."/>
            <person name="Detter J.C."/>
            <person name="Han C."/>
            <person name="Tapia R."/>
            <person name="Land M."/>
            <person name="Hauser L."/>
            <person name="Kyrpides N."/>
            <person name="Ivanova N."/>
            <person name="Pagani I."/>
            <person name="Brau L."/>
            <person name="Yates R."/>
            <person name="O'Hara G."/>
            <person name="Rui T."/>
            <person name="Howieson J."/>
            <person name="Reeve W."/>
            <person name="Woyke T."/>
        </authorList>
    </citation>
    <scope>NUCLEOTIDE SEQUENCE [LARGE SCALE GENOMIC DNA]</scope>
    <source>
        <strain evidence="1 2">WSM3557</strain>
    </source>
</reference>
<evidence type="ECO:0000313" key="1">
    <source>
        <dbReference type="EMBL" id="EIM30313.1"/>
    </source>
</evidence>
<dbReference type="Proteomes" id="UP000003947">
    <property type="component" value="Unassembled WGS sequence"/>
</dbReference>